<accession>A0AAV7TY56</accession>
<feature type="compositionally biased region" description="Basic and acidic residues" evidence="1">
    <location>
        <begin position="44"/>
        <end position="58"/>
    </location>
</feature>
<sequence>MRRVPLGVPVALDFPFGDLKKIPKECKRVSSRTCAGSLDFGPSEVKEPSDRSVHQLPEVRHQNRRPLCMDGFLLNEGLPLCIGAPGGLGPHHPDFEAADPSHLLLAVHRRQPRKVQTAEEGSAELYPFSCRGLAAGQWAG</sequence>
<reference evidence="2" key="1">
    <citation type="journal article" date="2022" name="bioRxiv">
        <title>Sequencing and chromosome-scale assembly of the giantPleurodeles waltlgenome.</title>
        <authorList>
            <person name="Brown T."/>
            <person name="Elewa A."/>
            <person name="Iarovenko S."/>
            <person name="Subramanian E."/>
            <person name="Araus A.J."/>
            <person name="Petzold A."/>
            <person name="Susuki M."/>
            <person name="Suzuki K.-i.T."/>
            <person name="Hayashi T."/>
            <person name="Toyoda A."/>
            <person name="Oliveira C."/>
            <person name="Osipova E."/>
            <person name="Leigh N.D."/>
            <person name="Simon A."/>
            <person name="Yun M.H."/>
        </authorList>
    </citation>
    <scope>NUCLEOTIDE SEQUENCE</scope>
    <source>
        <strain evidence="2">20211129_DDA</strain>
        <tissue evidence="2">Liver</tissue>
    </source>
</reference>
<name>A0AAV7TY56_PLEWA</name>
<gene>
    <name evidence="2" type="ORF">NDU88_006559</name>
</gene>
<dbReference type="EMBL" id="JANPWB010000006">
    <property type="protein sequence ID" value="KAJ1181351.1"/>
    <property type="molecule type" value="Genomic_DNA"/>
</dbReference>
<proteinExistence type="predicted"/>
<evidence type="ECO:0000313" key="3">
    <source>
        <dbReference type="Proteomes" id="UP001066276"/>
    </source>
</evidence>
<protein>
    <submittedName>
        <fullName evidence="2">Uncharacterized protein</fullName>
    </submittedName>
</protein>
<dbReference type="Proteomes" id="UP001066276">
    <property type="component" value="Chromosome 3_2"/>
</dbReference>
<dbReference type="AlphaFoldDB" id="A0AAV7TY56"/>
<evidence type="ECO:0000313" key="2">
    <source>
        <dbReference type="EMBL" id="KAJ1181351.1"/>
    </source>
</evidence>
<feature type="region of interest" description="Disordered" evidence="1">
    <location>
        <begin position="39"/>
        <end position="58"/>
    </location>
</feature>
<evidence type="ECO:0000256" key="1">
    <source>
        <dbReference type="SAM" id="MobiDB-lite"/>
    </source>
</evidence>
<keyword evidence="3" id="KW-1185">Reference proteome</keyword>
<organism evidence="2 3">
    <name type="scientific">Pleurodeles waltl</name>
    <name type="common">Iberian ribbed newt</name>
    <dbReference type="NCBI Taxonomy" id="8319"/>
    <lineage>
        <taxon>Eukaryota</taxon>
        <taxon>Metazoa</taxon>
        <taxon>Chordata</taxon>
        <taxon>Craniata</taxon>
        <taxon>Vertebrata</taxon>
        <taxon>Euteleostomi</taxon>
        <taxon>Amphibia</taxon>
        <taxon>Batrachia</taxon>
        <taxon>Caudata</taxon>
        <taxon>Salamandroidea</taxon>
        <taxon>Salamandridae</taxon>
        <taxon>Pleurodelinae</taxon>
        <taxon>Pleurodeles</taxon>
    </lineage>
</organism>
<comment type="caution">
    <text evidence="2">The sequence shown here is derived from an EMBL/GenBank/DDBJ whole genome shotgun (WGS) entry which is preliminary data.</text>
</comment>